<accession>A0A4C1YIT6</accession>
<dbReference type="EMBL" id="BGZK01001211">
    <property type="protein sequence ID" value="GBP74539.1"/>
    <property type="molecule type" value="Genomic_DNA"/>
</dbReference>
<dbReference type="AlphaFoldDB" id="A0A4C1YIT6"/>
<reference evidence="1 2" key="1">
    <citation type="journal article" date="2019" name="Commun. Biol.">
        <title>The bagworm genome reveals a unique fibroin gene that provides high tensile strength.</title>
        <authorList>
            <person name="Kono N."/>
            <person name="Nakamura H."/>
            <person name="Ohtoshi R."/>
            <person name="Tomita M."/>
            <person name="Numata K."/>
            <person name="Arakawa K."/>
        </authorList>
    </citation>
    <scope>NUCLEOTIDE SEQUENCE [LARGE SCALE GENOMIC DNA]</scope>
</reference>
<keyword evidence="2" id="KW-1185">Reference proteome</keyword>
<organism evidence="1 2">
    <name type="scientific">Eumeta variegata</name>
    <name type="common">Bagworm moth</name>
    <name type="synonym">Eumeta japonica</name>
    <dbReference type="NCBI Taxonomy" id="151549"/>
    <lineage>
        <taxon>Eukaryota</taxon>
        <taxon>Metazoa</taxon>
        <taxon>Ecdysozoa</taxon>
        <taxon>Arthropoda</taxon>
        <taxon>Hexapoda</taxon>
        <taxon>Insecta</taxon>
        <taxon>Pterygota</taxon>
        <taxon>Neoptera</taxon>
        <taxon>Endopterygota</taxon>
        <taxon>Lepidoptera</taxon>
        <taxon>Glossata</taxon>
        <taxon>Ditrysia</taxon>
        <taxon>Tineoidea</taxon>
        <taxon>Psychidae</taxon>
        <taxon>Oiketicinae</taxon>
        <taxon>Eumeta</taxon>
    </lineage>
</organism>
<evidence type="ECO:0000313" key="2">
    <source>
        <dbReference type="Proteomes" id="UP000299102"/>
    </source>
</evidence>
<dbReference type="Gene3D" id="3.60.10.10">
    <property type="entry name" value="Endonuclease/exonuclease/phosphatase"/>
    <property type="match status" value="1"/>
</dbReference>
<proteinExistence type="predicted"/>
<protein>
    <submittedName>
        <fullName evidence="1">Uncharacterized protein</fullName>
    </submittedName>
</protein>
<name>A0A4C1YIT6_EUMVA</name>
<dbReference type="InterPro" id="IPR036691">
    <property type="entry name" value="Endo/exonu/phosph_ase_sf"/>
</dbReference>
<comment type="caution">
    <text evidence="1">The sequence shown here is derived from an EMBL/GenBank/DDBJ whole genome shotgun (WGS) entry which is preliminary data.</text>
</comment>
<dbReference type="Proteomes" id="UP000299102">
    <property type="component" value="Unassembled WGS sequence"/>
</dbReference>
<sequence>MRLKGKVVVEPLNADPSILIGLALIRANEDAALLVKIGLTRILILGTYAPDMSKPLEEREEFWADLRDILVKCDKTKRVVILNGFNGKGKPKPFLVYGGKRLEYFGDMIRDDDGHLLNEENNVKERYKNNFESIFDNITATECMIDNGNEREITMDEIMRALKSTKVGKAARYDRVLSEMERWEYSGKFTVPAL</sequence>
<dbReference type="OrthoDB" id="21557at2759"/>
<gene>
    <name evidence="1" type="ORF">EVAR_84893_1</name>
</gene>
<evidence type="ECO:0000313" key="1">
    <source>
        <dbReference type="EMBL" id="GBP74539.1"/>
    </source>
</evidence>